<evidence type="ECO:0000313" key="2">
    <source>
        <dbReference type="Proteomes" id="UP001497516"/>
    </source>
</evidence>
<dbReference type="AlphaFoldDB" id="A0AAV2GSV5"/>
<evidence type="ECO:0000313" key="1">
    <source>
        <dbReference type="EMBL" id="CAL1413886.1"/>
    </source>
</evidence>
<protein>
    <submittedName>
        <fullName evidence="1">Uncharacterized protein</fullName>
    </submittedName>
</protein>
<accession>A0AAV2GSV5</accession>
<organism evidence="1 2">
    <name type="scientific">Linum trigynum</name>
    <dbReference type="NCBI Taxonomy" id="586398"/>
    <lineage>
        <taxon>Eukaryota</taxon>
        <taxon>Viridiplantae</taxon>
        <taxon>Streptophyta</taxon>
        <taxon>Embryophyta</taxon>
        <taxon>Tracheophyta</taxon>
        <taxon>Spermatophyta</taxon>
        <taxon>Magnoliopsida</taxon>
        <taxon>eudicotyledons</taxon>
        <taxon>Gunneridae</taxon>
        <taxon>Pentapetalae</taxon>
        <taxon>rosids</taxon>
        <taxon>fabids</taxon>
        <taxon>Malpighiales</taxon>
        <taxon>Linaceae</taxon>
        <taxon>Linum</taxon>
    </lineage>
</organism>
<dbReference type="Proteomes" id="UP001497516">
    <property type="component" value="Chromosome 9"/>
</dbReference>
<sequence>MTGYELDEELVSSPLRGPYGLGESLKGYQSGRRARYQLDEILKTKYEDQASRVGLIVGADMIGLVARGIKTER</sequence>
<keyword evidence="2" id="KW-1185">Reference proteome</keyword>
<name>A0AAV2GSV5_9ROSI</name>
<gene>
    <name evidence="1" type="ORF">LTRI10_LOCUS53083</name>
</gene>
<proteinExistence type="predicted"/>
<dbReference type="EMBL" id="OZ034822">
    <property type="protein sequence ID" value="CAL1413886.1"/>
    <property type="molecule type" value="Genomic_DNA"/>
</dbReference>
<reference evidence="1 2" key="1">
    <citation type="submission" date="2024-04" db="EMBL/GenBank/DDBJ databases">
        <authorList>
            <person name="Fracassetti M."/>
        </authorList>
    </citation>
    <scope>NUCLEOTIDE SEQUENCE [LARGE SCALE GENOMIC DNA]</scope>
</reference>